<dbReference type="AlphaFoldDB" id="A0A4P6JPP9"/>
<keyword evidence="1 3" id="KW-0378">Hydrolase</keyword>
<dbReference type="Pfam" id="PF20434">
    <property type="entry name" value="BD-FAE"/>
    <property type="match status" value="1"/>
</dbReference>
<evidence type="ECO:0000259" key="2">
    <source>
        <dbReference type="Pfam" id="PF20434"/>
    </source>
</evidence>
<evidence type="ECO:0000313" key="4">
    <source>
        <dbReference type="Proteomes" id="UP000290365"/>
    </source>
</evidence>
<evidence type="ECO:0000256" key="1">
    <source>
        <dbReference type="ARBA" id="ARBA00022801"/>
    </source>
</evidence>
<dbReference type="Gene3D" id="3.40.50.1820">
    <property type="entry name" value="alpha/beta hydrolase"/>
    <property type="match status" value="1"/>
</dbReference>
<dbReference type="OrthoDB" id="24847at2"/>
<dbReference type="InterPro" id="IPR049492">
    <property type="entry name" value="BD-FAE-like_dom"/>
</dbReference>
<keyword evidence="4" id="KW-1185">Reference proteome</keyword>
<accession>A0A4P6JPP9</accession>
<dbReference type="InterPro" id="IPR050300">
    <property type="entry name" value="GDXG_lipolytic_enzyme"/>
</dbReference>
<dbReference type="PANTHER" id="PTHR48081">
    <property type="entry name" value="AB HYDROLASE SUPERFAMILY PROTEIN C4A8.06C"/>
    <property type="match status" value="1"/>
</dbReference>
<dbReference type="KEGG" id="kbs:EPA93_15195"/>
<evidence type="ECO:0000313" key="3">
    <source>
        <dbReference type="EMBL" id="QBD77265.1"/>
    </source>
</evidence>
<dbReference type="Proteomes" id="UP000290365">
    <property type="component" value="Chromosome"/>
</dbReference>
<dbReference type="PANTHER" id="PTHR48081:SF13">
    <property type="entry name" value="ALPHA_BETA HYDROLASE"/>
    <property type="match status" value="1"/>
</dbReference>
<gene>
    <name evidence="3" type="ORF">EPA93_15195</name>
</gene>
<reference evidence="3 4" key="1">
    <citation type="submission" date="2019-01" db="EMBL/GenBank/DDBJ databases">
        <title>Ktedonosporobacter rubrisoli SCAWS-G2.</title>
        <authorList>
            <person name="Huang Y."/>
            <person name="Yan B."/>
        </authorList>
    </citation>
    <scope>NUCLEOTIDE SEQUENCE [LARGE SCALE GENOMIC DNA]</scope>
    <source>
        <strain evidence="3 4">SCAWS-G2</strain>
    </source>
</reference>
<dbReference type="GO" id="GO:0016787">
    <property type="term" value="F:hydrolase activity"/>
    <property type="evidence" value="ECO:0007669"/>
    <property type="project" value="UniProtKB-KW"/>
</dbReference>
<sequence length="310" mass="34609">MFCFKKYRFSERGRIMAFHADVVYGLGNDRELRLDIFPPDPHKNQRTAVLLVHGGGWRRNSRHMLRPHAEKLSSLGFTCCTVEYRFVQEAPWPAPLHDVKAAIRWARSHAEELGIDPERIVLQGYSSGGHLSLIAAGTPDQSEFEGKGGCAGVSTRVAAAMAVYPALVFFRDPEEAIFGNHYPPADEAAWEQHKLNQEGFPSWPLLGLNATAEAMQQVSPFSYISPAFPPTLLLHGTSDIHVPYPPTVRFHQALLAAGVQCDLHLYSGQSHGFDLSKSFRDVVQEEAALFFRRIVSEPEMVNKELKETTA</sequence>
<dbReference type="SUPFAM" id="SSF53474">
    <property type="entry name" value="alpha/beta-Hydrolases"/>
    <property type="match status" value="1"/>
</dbReference>
<proteinExistence type="predicted"/>
<dbReference type="InterPro" id="IPR029058">
    <property type="entry name" value="AB_hydrolase_fold"/>
</dbReference>
<name>A0A4P6JPP9_KTERU</name>
<protein>
    <submittedName>
        <fullName evidence="3">Alpha/beta hydrolase</fullName>
    </submittedName>
</protein>
<organism evidence="3 4">
    <name type="scientific">Ktedonosporobacter rubrisoli</name>
    <dbReference type="NCBI Taxonomy" id="2509675"/>
    <lineage>
        <taxon>Bacteria</taxon>
        <taxon>Bacillati</taxon>
        <taxon>Chloroflexota</taxon>
        <taxon>Ktedonobacteria</taxon>
        <taxon>Ktedonobacterales</taxon>
        <taxon>Ktedonosporobacteraceae</taxon>
        <taxon>Ktedonosporobacter</taxon>
    </lineage>
</organism>
<dbReference type="EMBL" id="CP035758">
    <property type="protein sequence ID" value="QBD77265.1"/>
    <property type="molecule type" value="Genomic_DNA"/>
</dbReference>
<feature type="domain" description="BD-FAE-like" evidence="2">
    <location>
        <begin position="34"/>
        <end position="254"/>
    </location>
</feature>